<keyword evidence="7" id="KW-0067">ATP-binding</keyword>
<evidence type="ECO:0000256" key="4">
    <source>
        <dbReference type="ARBA" id="ARBA00022741"/>
    </source>
</evidence>
<dbReference type="InterPro" id="IPR014851">
    <property type="entry name" value="BCS1_N"/>
</dbReference>
<protein>
    <submittedName>
        <fullName evidence="14">Putative mitochondrial chaperone bcs1 protein</fullName>
    </submittedName>
</protein>
<gene>
    <name evidence="14" type="ORF">UCREL1_4431</name>
</gene>
<evidence type="ECO:0000313" key="15">
    <source>
        <dbReference type="Proteomes" id="UP000012174"/>
    </source>
</evidence>
<comment type="similarity">
    <text evidence="2">Belongs to the AAA ATPase family. BCS1 subfamily.</text>
</comment>
<keyword evidence="3" id="KW-0812">Transmembrane</keyword>
<dbReference type="SMART" id="SM01024">
    <property type="entry name" value="BCS1_N"/>
    <property type="match status" value="1"/>
</dbReference>
<dbReference type="HOGENOM" id="CLU_010189_4_3_1"/>
<dbReference type="InterPro" id="IPR003959">
    <property type="entry name" value="ATPase_AAA_core"/>
</dbReference>
<keyword evidence="15" id="KW-1185">Reference proteome</keyword>
<evidence type="ECO:0000313" key="14">
    <source>
        <dbReference type="EMBL" id="EMR68553.1"/>
    </source>
</evidence>
<dbReference type="eggNOG" id="KOG0743">
    <property type="taxonomic scope" value="Eukaryota"/>
</dbReference>
<keyword evidence="10" id="KW-0472">Membrane</keyword>
<keyword evidence="5" id="KW-0999">Mitochondrion inner membrane</keyword>
<dbReference type="InterPro" id="IPR027417">
    <property type="entry name" value="P-loop_NTPase"/>
</dbReference>
<dbReference type="GO" id="GO:0016887">
    <property type="term" value="F:ATP hydrolysis activity"/>
    <property type="evidence" value="ECO:0007669"/>
    <property type="project" value="InterPro"/>
</dbReference>
<evidence type="ECO:0000256" key="11">
    <source>
        <dbReference type="ARBA" id="ARBA00048778"/>
    </source>
</evidence>
<evidence type="ECO:0000256" key="2">
    <source>
        <dbReference type="ARBA" id="ARBA00007448"/>
    </source>
</evidence>
<evidence type="ECO:0000256" key="7">
    <source>
        <dbReference type="ARBA" id="ARBA00022840"/>
    </source>
</evidence>
<evidence type="ECO:0000256" key="10">
    <source>
        <dbReference type="ARBA" id="ARBA00023136"/>
    </source>
</evidence>
<dbReference type="KEGG" id="ela:UCREL1_4431"/>
<sequence>MPEVTTDLLGPLAIRAVRHLLNLWRQRGSGTTTALILSLWAFVFQNWARIPGLSASPTRFVTRLLTSSIVVQDERLKGEVLNWVAVNVLVRQQTRVLNACSAKSDHRHTSAGKTGSGMENIRYLPALRNTLFFYKRRPFCLEYNRSRSPPVMDYDTGVPVYTDHETLKIMCLGRSASPIKDFLVACRAFAKDQKESFVVVRFSSGGHCMWDQKALMPIRPLDTIHLSKNIKSELLHDVQNYLEPRTRRFYVSQAIPYRRGYLFYGPPGTGKTSLAIAIAGSIGLPLYILRLPSIDSDRVLAALFNQLDPRCIVLLEDIDAVGMKRDRAGAEKQGGKPQSSCTLSGLLNVLDGVTSQEGRIVIMTANEPESLDEALIRRGRIDKEIYLGHVSADSAQQMFMRMTAPETTNTVTGGGDYSVDGSCIGMVERDASPSSSHSAVDDAKRERLSKEFSRQVPVNTVTPAQLQEYLLYYRADPEGAARNISAWIDEETPVSVVQKRKKAEDVIEAEKIENGDC</sequence>
<comment type="catalytic activity">
    <reaction evidence="11">
        <text>ATP + H2O = ADP + phosphate + H(+)</text>
        <dbReference type="Rhea" id="RHEA:13065"/>
        <dbReference type="ChEBI" id="CHEBI:15377"/>
        <dbReference type="ChEBI" id="CHEBI:15378"/>
        <dbReference type="ChEBI" id="CHEBI:30616"/>
        <dbReference type="ChEBI" id="CHEBI:43474"/>
        <dbReference type="ChEBI" id="CHEBI:456216"/>
    </reaction>
    <physiologicalReaction direction="left-to-right" evidence="11">
        <dbReference type="Rhea" id="RHEA:13066"/>
    </physiologicalReaction>
</comment>
<dbReference type="InterPro" id="IPR057495">
    <property type="entry name" value="AAA_lid_BCS1"/>
</dbReference>
<dbReference type="GO" id="GO:0005524">
    <property type="term" value="F:ATP binding"/>
    <property type="evidence" value="ECO:0007669"/>
    <property type="project" value="UniProtKB-KW"/>
</dbReference>
<evidence type="ECO:0000256" key="5">
    <source>
        <dbReference type="ARBA" id="ARBA00022792"/>
    </source>
</evidence>
<accession>M7SVJ6</accession>
<feature type="domain" description="BCS1 N-terminal" evidence="13">
    <location>
        <begin position="53"/>
        <end position="224"/>
    </location>
</feature>
<evidence type="ECO:0000256" key="6">
    <source>
        <dbReference type="ARBA" id="ARBA00022801"/>
    </source>
</evidence>
<feature type="domain" description="AAA+ ATPase" evidence="12">
    <location>
        <begin position="257"/>
        <end position="391"/>
    </location>
</feature>
<dbReference type="AlphaFoldDB" id="M7SVJ6"/>
<dbReference type="Gene3D" id="3.40.50.300">
    <property type="entry name" value="P-loop containing nucleotide triphosphate hydrolases"/>
    <property type="match status" value="1"/>
</dbReference>
<dbReference type="InterPro" id="IPR050747">
    <property type="entry name" value="Mitochondrial_chaperone_BCS1"/>
</dbReference>
<dbReference type="Pfam" id="PF00004">
    <property type="entry name" value="AAA"/>
    <property type="match status" value="1"/>
</dbReference>
<reference evidence="15" key="1">
    <citation type="journal article" date="2013" name="Genome Announc.">
        <title>Draft genome sequence of the grapevine dieback fungus Eutypa lata UCR-EL1.</title>
        <authorList>
            <person name="Blanco-Ulate B."/>
            <person name="Rolshausen P.E."/>
            <person name="Cantu D."/>
        </authorList>
    </citation>
    <scope>NUCLEOTIDE SEQUENCE [LARGE SCALE GENOMIC DNA]</scope>
    <source>
        <strain evidence="15">UCR-EL1</strain>
    </source>
</reference>
<evidence type="ECO:0000256" key="9">
    <source>
        <dbReference type="ARBA" id="ARBA00023128"/>
    </source>
</evidence>
<evidence type="ECO:0000259" key="13">
    <source>
        <dbReference type="SMART" id="SM01024"/>
    </source>
</evidence>
<keyword evidence="6" id="KW-0378">Hydrolase</keyword>
<comment type="subcellular location">
    <subcellularLocation>
        <location evidence="1">Mitochondrion inner membrane</location>
        <topology evidence="1">Single-pass membrane protein</topology>
    </subcellularLocation>
</comment>
<dbReference type="SMART" id="SM00382">
    <property type="entry name" value="AAA"/>
    <property type="match status" value="1"/>
</dbReference>
<dbReference type="STRING" id="1287681.M7SVJ6"/>
<dbReference type="Pfam" id="PF25426">
    <property type="entry name" value="AAA_lid_BCS1"/>
    <property type="match status" value="1"/>
</dbReference>
<keyword evidence="4" id="KW-0547">Nucleotide-binding</keyword>
<dbReference type="Proteomes" id="UP000012174">
    <property type="component" value="Unassembled WGS sequence"/>
</dbReference>
<dbReference type="Pfam" id="PF08740">
    <property type="entry name" value="BCS1_N"/>
    <property type="match status" value="1"/>
</dbReference>
<organism evidence="14 15">
    <name type="scientific">Eutypa lata (strain UCR-EL1)</name>
    <name type="common">Grapevine dieback disease fungus</name>
    <name type="synonym">Eutypa armeniacae</name>
    <dbReference type="NCBI Taxonomy" id="1287681"/>
    <lineage>
        <taxon>Eukaryota</taxon>
        <taxon>Fungi</taxon>
        <taxon>Dikarya</taxon>
        <taxon>Ascomycota</taxon>
        <taxon>Pezizomycotina</taxon>
        <taxon>Sordariomycetes</taxon>
        <taxon>Xylariomycetidae</taxon>
        <taxon>Xylariales</taxon>
        <taxon>Diatrypaceae</taxon>
        <taxon>Eutypa</taxon>
    </lineage>
</organism>
<evidence type="ECO:0000256" key="1">
    <source>
        <dbReference type="ARBA" id="ARBA00004434"/>
    </source>
</evidence>
<dbReference type="EMBL" id="KB706222">
    <property type="protein sequence ID" value="EMR68553.1"/>
    <property type="molecule type" value="Genomic_DNA"/>
</dbReference>
<dbReference type="GO" id="GO:0005743">
    <property type="term" value="C:mitochondrial inner membrane"/>
    <property type="evidence" value="ECO:0007669"/>
    <property type="project" value="UniProtKB-SubCell"/>
</dbReference>
<evidence type="ECO:0000256" key="3">
    <source>
        <dbReference type="ARBA" id="ARBA00022692"/>
    </source>
</evidence>
<keyword evidence="8" id="KW-1133">Transmembrane helix</keyword>
<evidence type="ECO:0000259" key="12">
    <source>
        <dbReference type="SMART" id="SM00382"/>
    </source>
</evidence>
<dbReference type="PANTHER" id="PTHR23070">
    <property type="entry name" value="BCS1 AAA-TYPE ATPASE"/>
    <property type="match status" value="1"/>
</dbReference>
<name>M7SVJ6_EUTLA</name>
<keyword evidence="9" id="KW-0496">Mitochondrion</keyword>
<dbReference type="SUPFAM" id="SSF52540">
    <property type="entry name" value="P-loop containing nucleoside triphosphate hydrolases"/>
    <property type="match status" value="1"/>
</dbReference>
<dbReference type="InterPro" id="IPR003593">
    <property type="entry name" value="AAA+_ATPase"/>
</dbReference>
<proteinExistence type="inferred from homology"/>
<dbReference type="OrthoDB" id="10251412at2759"/>
<dbReference type="OMA" id="QNWARIP"/>
<evidence type="ECO:0000256" key="8">
    <source>
        <dbReference type="ARBA" id="ARBA00022989"/>
    </source>
</evidence>